<evidence type="ECO:0000313" key="9">
    <source>
        <dbReference type="EMBL" id="ESZ94022.1"/>
    </source>
</evidence>
<dbReference type="STRING" id="1432307.W9CB93"/>
<gene>
    <name evidence="9" type="ORF">SBOR_5600</name>
</gene>
<dbReference type="InterPro" id="IPR009617">
    <property type="entry name" value="Seipin"/>
</dbReference>
<reference evidence="9 10" key="1">
    <citation type="journal article" date="2014" name="Genome Announc.">
        <title>Draft genome sequence of Sclerotinia borealis, a psychrophilic plant pathogenic fungus.</title>
        <authorList>
            <person name="Mardanov A.V."/>
            <person name="Beletsky A.V."/>
            <person name="Kadnikov V.V."/>
            <person name="Ignatov A.N."/>
            <person name="Ravin N.V."/>
        </authorList>
    </citation>
    <scope>NUCLEOTIDE SEQUENCE [LARGE SCALE GENOMIC DNA]</scope>
    <source>
        <strain evidence="10">F-4157</strain>
    </source>
</reference>
<evidence type="ECO:0000256" key="7">
    <source>
        <dbReference type="SAM" id="MobiDB-lite"/>
    </source>
</evidence>
<dbReference type="GO" id="GO:0140042">
    <property type="term" value="P:lipid droplet formation"/>
    <property type="evidence" value="ECO:0007669"/>
    <property type="project" value="UniProtKB-ARBA"/>
</dbReference>
<evidence type="ECO:0000256" key="4">
    <source>
        <dbReference type="ARBA" id="ARBA00022989"/>
    </source>
</evidence>
<dbReference type="HOGENOM" id="CLU_043048_0_0_1"/>
<keyword evidence="3" id="KW-0256">Endoplasmic reticulum</keyword>
<dbReference type="Proteomes" id="UP000019487">
    <property type="component" value="Unassembled WGS sequence"/>
</dbReference>
<evidence type="ECO:0000256" key="3">
    <source>
        <dbReference type="ARBA" id="ARBA00022824"/>
    </source>
</evidence>
<evidence type="ECO:0008006" key="11">
    <source>
        <dbReference type="Google" id="ProtNLM"/>
    </source>
</evidence>
<feature type="region of interest" description="Disordered" evidence="7">
    <location>
        <begin position="283"/>
        <end position="328"/>
    </location>
</feature>
<dbReference type="GO" id="GO:0006629">
    <property type="term" value="P:lipid metabolic process"/>
    <property type="evidence" value="ECO:0007669"/>
    <property type="project" value="UniProtKB-KW"/>
</dbReference>
<keyword evidence="6 8" id="KW-0472">Membrane</keyword>
<protein>
    <recommendedName>
        <fullName evidence="11">Adipose-regulatory protein</fullName>
    </recommendedName>
</protein>
<dbReference type="PANTHER" id="PTHR21212:SF0">
    <property type="entry name" value="SEIPIN"/>
    <property type="match status" value="1"/>
</dbReference>
<dbReference type="CDD" id="cd23995">
    <property type="entry name" value="Seipin_BSCL2_like"/>
    <property type="match status" value="1"/>
</dbReference>
<dbReference type="AlphaFoldDB" id="W9CB93"/>
<evidence type="ECO:0000256" key="8">
    <source>
        <dbReference type="SAM" id="Phobius"/>
    </source>
</evidence>
<organism evidence="9 10">
    <name type="scientific">Sclerotinia borealis (strain F-4128)</name>
    <dbReference type="NCBI Taxonomy" id="1432307"/>
    <lineage>
        <taxon>Eukaryota</taxon>
        <taxon>Fungi</taxon>
        <taxon>Dikarya</taxon>
        <taxon>Ascomycota</taxon>
        <taxon>Pezizomycotina</taxon>
        <taxon>Leotiomycetes</taxon>
        <taxon>Helotiales</taxon>
        <taxon>Sclerotiniaceae</taxon>
        <taxon>Sclerotinia</taxon>
    </lineage>
</organism>
<proteinExistence type="predicted"/>
<comment type="caution">
    <text evidence="9">The sequence shown here is derived from an EMBL/GenBank/DDBJ whole genome shotgun (WGS) entry which is preliminary data.</text>
</comment>
<keyword evidence="10" id="KW-1185">Reference proteome</keyword>
<dbReference type="EMBL" id="AYSA01000272">
    <property type="protein sequence ID" value="ESZ94022.1"/>
    <property type="molecule type" value="Genomic_DNA"/>
</dbReference>
<keyword evidence="2 8" id="KW-0812">Transmembrane</keyword>
<accession>W9CB93</accession>
<dbReference type="OrthoDB" id="3990054at2759"/>
<keyword evidence="4 8" id="KW-1133">Transmembrane helix</keyword>
<name>W9CB93_SCLBF</name>
<dbReference type="GO" id="GO:0005789">
    <property type="term" value="C:endoplasmic reticulum membrane"/>
    <property type="evidence" value="ECO:0007669"/>
    <property type="project" value="UniProtKB-SubCell"/>
</dbReference>
<evidence type="ECO:0000256" key="6">
    <source>
        <dbReference type="ARBA" id="ARBA00023136"/>
    </source>
</evidence>
<evidence type="ECO:0000256" key="5">
    <source>
        <dbReference type="ARBA" id="ARBA00023098"/>
    </source>
</evidence>
<feature type="transmembrane region" description="Helical" evidence="8">
    <location>
        <begin position="181"/>
        <end position="206"/>
    </location>
</feature>
<sequence>MSIPDYGLPGQHPHGIVPLDNSLVTRQEYDIQLEIHMPRSPPNLKAGNFMVHVNFLGPTYKNPSSILGIEHLLPLSRITRNEDVLFSTRRPTILTYESELVSGLGKLVKAPLYVIGWKREDERITVDMAEGVSFPRGNKNVPSAVEVVIEKDSGEVQIYGCRIIMRARLSGLRWWMWNWRIGSAIVGIGAFWGAEMLGCIIGWAILKLCFGGMKEKGVEKGKQIEKSEDIVKQEATDDEPDLSDTPRTFPTVGRQMPLVYPPMGIKREEDEEDKNLEKAVILPLGGDADDEDDEGEGSWQASRRSDSGMGTSFSEGGAGRMGRVSRRSRGAPANGIIFLLQIKDPFFSEKI</sequence>
<dbReference type="PANTHER" id="PTHR21212">
    <property type="entry name" value="BERNARDINELLI-SEIP CONGENITAL LIPODYSTROPHY 2 HOMOLOG BSCL2 PROTEIN"/>
    <property type="match status" value="1"/>
</dbReference>
<keyword evidence="5" id="KW-0443">Lipid metabolism</keyword>
<feature type="region of interest" description="Disordered" evidence="7">
    <location>
        <begin position="232"/>
        <end position="254"/>
    </location>
</feature>
<comment type="subcellular location">
    <subcellularLocation>
        <location evidence="1">Endoplasmic reticulum membrane</location>
        <topology evidence="1">Multi-pass membrane protein</topology>
    </subcellularLocation>
</comment>
<evidence type="ECO:0000256" key="1">
    <source>
        <dbReference type="ARBA" id="ARBA00004477"/>
    </source>
</evidence>
<evidence type="ECO:0000256" key="2">
    <source>
        <dbReference type="ARBA" id="ARBA00022692"/>
    </source>
</evidence>
<evidence type="ECO:0000313" key="10">
    <source>
        <dbReference type="Proteomes" id="UP000019487"/>
    </source>
</evidence>
<dbReference type="Pfam" id="PF06775">
    <property type="entry name" value="Seipin"/>
    <property type="match status" value="1"/>
</dbReference>
<feature type="compositionally biased region" description="Acidic residues" evidence="7">
    <location>
        <begin position="287"/>
        <end position="296"/>
    </location>
</feature>